<dbReference type="InterPro" id="IPR014923">
    <property type="entry name" value="DUF1802"/>
</dbReference>
<evidence type="ECO:0000313" key="2">
    <source>
        <dbReference type="Proteomes" id="UP000033607"/>
    </source>
</evidence>
<sequence length="197" mass="22876">MDVKIKQALKEWNIAVKALEAGETILLLRKGGIREQGGKFSVEHQQVLLYPTFEHQQPDLLLPEYASQVQPVSSGWHPKTVKISSWAEITDILSIETQQAEMLISELLPFLIWNEKFVRERLQFKPQKPLFLLLLKPYKLSQVDEIPYHPSYGGCRSWIELQEDISIQNSISVWEETEYQTLCAEIRQLLMQPEKSD</sequence>
<dbReference type="PATRIC" id="fig|1637645.4.peg.5150"/>
<name>A0A0F5YAB8_9CYAN</name>
<accession>A0A0F5YAB8</accession>
<comment type="caution">
    <text evidence="1">The sequence shown here is derived from an EMBL/GenBank/DDBJ whole genome shotgun (WGS) entry which is preliminary data.</text>
</comment>
<gene>
    <name evidence="1" type="ORF">WN50_23015</name>
</gene>
<reference evidence="1 2" key="1">
    <citation type="submission" date="2015-06" db="EMBL/GenBank/DDBJ databases">
        <title>Draft genome assembly of filamentous brackish cyanobacterium Limnoraphis robusta strain CS-951.</title>
        <authorList>
            <person name="Willis A."/>
            <person name="Parks M."/>
            <person name="Burford M.A."/>
        </authorList>
    </citation>
    <scope>NUCLEOTIDE SEQUENCE [LARGE SCALE GENOMIC DNA]</scope>
    <source>
        <strain evidence="1 2">CS-951</strain>
    </source>
</reference>
<organism evidence="1 2">
    <name type="scientific">Limnoraphis robusta CS-951</name>
    <dbReference type="NCBI Taxonomy" id="1637645"/>
    <lineage>
        <taxon>Bacteria</taxon>
        <taxon>Bacillati</taxon>
        <taxon>Cyanobacteriota</taxon>
        <taxon>Cyanophyceae</taxon>
        <taxon>Oscillatoriophycideae</taxon>
        <taxon>Oscillatoriales</taxon>
        <taxon>Sirenicapillariaceae</taxon>
        <taxon>Limnoraphis</taxon>
    </lineage>
</organism>
<dbReference type="InterPro" id="IPR008307">
    <property type="entry name" value="UCP018957"/>
</dbReference>
<dbReference type="AlphaFoldDB" id="A0A0F5YAB8"/>
<proteinExistence type="predicted"/>
<evidence type="ECO:0008006" key="3">
    <source>
        <dbReference type="Google" id="ProtNLM"/>
    </source>
</evidence>
<dbReference type="OrthoDB" id="9808776at2"/>
<dbReference type="Proteomes" id="UP000033607">
    <property type="component" value="Unassembled WGS sequence"/>
</dbReference>
<dbReference type="EMBL" id="LATL02000258">
    <property type="protein sequence ID" value="KKD35849.1"/>
    <property type="molecule type" value="Genomic_DNA"/>
</dbReference>
<dbReference type="Pfam" id="PF08819">
    <property type="entry name" value="DUF1802"/>
    <property type="match status" value="1"/>
</dbReference>
<dbReference type="PIRSF" id="PIRSF018957">
    <property type="entry name" value="UCP018957"/>
    <property type="match status" value="1"/>
</dbReference>
<protein>
    <recommendedName>
        <fullName evidence="3">DUF1802 domain-containing protein</fullName>
    </recommendedName>
</protein>
<dbReference type="RefSeq" id="WP_046280935.1">
    <property type="nucleotide sequence ID" value="NZ_LATL02000258.1"/>
</dbReference>
<evidence type="ECO:0000313" key="1">
    <source>
        <dbReference type="EMBL" id="KKD35849.1"/>
    </source>
</evidence>